<keyword evidence="1" id="KW-1133">Transmembrane helix</keyword>
<dbReference type="InterPro" id="IPR045931">
    <property type="entry name" value="DUF6350"/>
</dbReference>
<feature type="transmembrane region" description="Helical" evidence="1">
    <location>
        <begin position="109"/>
        <end position="131"/>
    </location>
</feature>
<feature type="transmembrane region" description="Helical" evidence="1">
    <location>
        <begin position="229"/>
        <end position="250"/>
    </location>
</feature>
<dbReference type="AlphaFoldDB" id="A0A6J7BP38"/>
<dbReference type="EMBL" id="CAFBJH010000004">
    <property type="protein sequence ID" value="CAB4847496.1"/>
    <property type="molecule type" value="Genomic_DNA"/>
</dbReference>
<feature type="transmembrane region" description="Helical" evidence="1">
    <location>
        <begin position="202"/>
        <end position="222"/>
    </location>
</feature>
<protein>
    <submittedName>
        <fullName evidence="2">Unannotated protein</fullName>
    </submittedName>
</protein>
<keyword evidence="1" id="KW-0812">Transmembrane</keyword>
<evidence type="ECO:0000256" key="1">
    <source>
        <dbReference type="SAM" id="Phobius"/>
    </source>
</evidence>
<proteinExistence type="predicted"/>
<organism evidence="2">
    <name type="scientific">freshwater metagenome</name>
    <dbReference type="NCBI Taxonomy" id="449393"/>
    <lineage>
        <taxon>unclassified sequences</taxon>
        <taxon>metagenomes</taxon>
        <taxon>ecological metagenomes</taxon>
    </lineage>
</organism>
<gene>
    <name evidence="2" type="ORF">UFOPK3287_00142</name>
</gene>
<evidence type="ECO:0000313" key="2">
    <source>
        <dbReference type="EMBL" id="CAB4847496.1"/>
    </source>
</evidence>
<feature type="transmembrane region" description="Helical" evidence="1">
    <location>
        <begin position="338"/>
        <end position="358"/>
    </location>
</feature>
<feature type="transmembrane region" description="Helical" evidence="1">
    <location>
        <begin position="170"/>
        <end position="196"/>
    </location>
</feature>
<feature type="transmembrane region" description="Helical" evidence="1">
    <location>
        <begin position="303"/>
        <end position="326"/>
    </location>
</feature>
<reference evidence="2" key="1">
    <citation type="submission" date="2020-05" db="EMBL/GenBank/DDBJ databases">
        <authorList>
            <person name="Chiriac C."/>
            <person name="Salcher M."/>
            <person name="Ghai R."/>
            <person name="Kavagutti S V."/>
        </authorList>
    </citation>
    <scope>NUCLEOTIDE SEQUENCE</scope>
</reference>
<accession>A0A6J7BP38</accession>
<name>A0A6J7BP38_9ZZZZ</name>
<keyword evidence="1" id="KW-0472">Membrane</keyword>
<dbReference type="Pfam" id="PF19877">
    <property type="entry name" value="DUF6350"/>
    <property type="match status" value="1"/>
</dbReference>
<feature type="transmembrane region" description="Helical" evidence="1">
    <location>
        <begin position="270"/>
        <end position="291"/>
    </location>
</feature>
<feature type="transmembrane region" description="Helical" evidence="1">
    <location>
        <begin position="137"/>
        <end position="158"/>
    </location>
</feature>
<sequence>MFQRVLWVSLTQALRSIALLVLPISFLTLLAWSTAGSSTANTADPIRVALWLWLACHHIPFSLLLPPAEVPGFLSYLPLGALIFPFIVLRKGYRRVINHIDIGEQSIRLARSLFTGLYSLCVTLIAWLAQTQTVKPVFYWAPLIVAAGTWLTTGTVVRKKRSTTFVPVDLAFRLMAVVLGISSLALGISLIAHLSVVKNLTLVLQPGLLGGLLLLLINILFIPNVIVATLSYFVGSGFAIGAGTIISPWSHTIAEIPALPILGALPTGRHPMALVSIIILVAMGIVSYNATISQNQRVVAQSFVVILLSALFLSFMSSGALLTSSLNSVGVSIWKFPLLFSLEIGTGIVLGMFAPRLLERVSAKNLIRKRNG</sequence>
<feature type="transmembrane region" description="Helical" evidence="1">
    <location>
        <begin position="70"/>
        <end position="89"/>
    </location>
</feature>